<protein>
    <recommendedName>
        <fullName evidence="5">RNA polymerase sigma factor</fullName>
    </recommendedName>
</protein>
<feature type="compositionally biased region" description="Low complexity" evidence="6">
    <location>
        <begin position="14"/>
        <end position="23"/>
    </location>
</feature>
<dbReference type="SUPFAM" id="SSF88659">
    <property type="entry name" value="Sigma3 and sigma4 domains of RNA polymerase sigma factors"/>
    <property type="match status" value="2"/>
</dbReference>
<dbReference type="PROSITE" id="PS00716">
    <property type="entry name" value="SIGMA70_2"/>
    <property type="match status" value="1"/>
</dbReference>
<dbReference type="NCBIfam" id="NF005413">
    <property type="entry name" value="PRK06986.1"/>
    <property type="match status" value="1"/>
</dbReference>
<dbReference type="NCBIfam" id="TIGR02479">
    <property type="entry name" value="FliA_WhiG"/>
    <property type="match status" value="1"/>
</dbReference>
<name>A0ABR8QEM3_9CELL</name>
<dbReference type="InterPro" id="IPR012845">
    <property type="entry name" value="RNA_pol_sigma_FliA_WhiG"/>
</dbReference>
<comment type="similarity">
    <text evidence="5">Belongs to the sigma-70 factor family.</text>
</comment>
<dbReference type="PANTHER" id="PTHR30385">
    <property type="entry name" value="SIGMA FACTOR F FLAGELLAR"/>
    <property type="match status" value="1"/>
</dbReference>
<keyword evidence="3 5" id="KW-0238">DNA-binding</keyword>
<keyword evidence="1 5" id="KW-0805">Transcription regulation</keyword>
<comment type="caution">
    <text evidence="9">The sequence shown here is derived from an EMBL/GenBank/DDBJ whole genome shotgun (WGS) entry which is preliminary data.</text>
</comment>
<accession>A0ABR8QEM3</accession>
<evidence type="ECO:0000256" key="1">
    <source>
        <dbReference type="ARBA" id="ARBA00023015"/>
    </source>
</evidence>
<dbReference type="Pfam" id="PF04539">
    <property type="entry name" value="Sigma70_r3"/>
    <property type="match status" value="1"/>
</dbReference>
<evidence type="ECO:0000256" key="6">
    <source>
        <dbReference type="SAM" id="MobiDB-lite"/>
    </source>
</evidence>
<feature type="region of interest" description="Disordered" evidence="6">
    <location>
        <begin position="35"/>
        <end position="63"/>
    </location>
</feature>
<evidence type="ECO:0000256" key="5">
    <source>
        <dbReference type="RuleBase" id="RU362124"/>
    </source>
</evidence>
<evidence type="ECO:0000256" key="2">
    <source>
        <dbReference type="ARBA" id="ARBA00023082"/>
    </source>
</evidence>
<dbReference type="EMBL" id="JACSQV010000009">
    <property type="protein sequence ID" value="MBD7918887.1"/>
    <property type="molecule type" value="Genomic_DNA"/>
</dbReference>
<dbReference type="Proteomes" id="UP000604241">
    <property type="component" value="Unassembled WGS sequence"/>
</dbReference>
<dbReference type="Pfam" id="PF04545">
    <property type="entry name" value="Sigma70_r4"/>
    <property type="match status" value="1"/>
</dbReference>
<dbReference type="PRINTS" id="PR00046">
    <property type="entry name" value="SIGMA70FCT"/>
</dbReference>
<dbReference type="PROSITE" id="PS00715">
    <property type="entry name" value="SIGMA70_1"/>
    <property type="match status" value="1"/>
</dbReference>
<dbReference type="InterPro" id="IPR014284">
    <property type="entry name" value="RNA_pol_sigma-70_dom"/>
</dbReference>
<evidence type="ECO:0000259" key="7">
    <source>
        <dbReference type="PROSITE" id="PS00715"/>
    </source>
</evidence>
<keyword evidence="2 5" id="KW-0731">Sigma factor</keyword>
<evidence type="ECO:0000313" key="9">
    <source>
        <dbReference type="EMBL" id="MBD7918887.1"/>
    </source>
</evidence>
<dbReference type="InterPro" id="IPR007630">
    <property type="entry name" value="RNA_pol_sigma70_r4"/>
</dbReference>
<feature type="domain" description="RNA polymerase sigma-70" evidence="8">
    <location>
        <begin position="298"/>
        <end position="324"/>
    </location>
</feature>
<dbReference type="Gene3D" id="1.10.1740.10">
    <property type="match status" value="1"/>
</dbReference>
<keyword evidence="10" id="KW-1185">Reference proteome</keyword>
<dbReference type="Pfam" id="PF04542">
    <property type="entry name" value="Sigma70_r2"/>
    <property type="match status" value="1"/>
</dbReference>
<comment type="function">
    <text evidence="5">Sigma factors are initiation factors that promote the attachment of RNA polymerase to specific initiation sites and are then released.</text>
</comment>
<evidence type="ECO:0000256" key="4">
    <source>
        <dbReference type="ARBA" id="ARBA00023163"/>
    </source>
</evidence>
<dbReference type="Gene3D" id="1.20.140.160">
    <property type="match status" value="1"/>
</dbReference>
<proteinExistence type="inferred from homology"/>
<feature type="region of interest" description="Disordered" evidence="6">
    <location>
        <begin position="1"/>
        <end position="23"/>
    </location>
</feature>
<dbReference type="InterPro" id="IPR000943">
    <property type="entry name" value="RNA_pol_sigma70"/>
</dbReference>
<dbReference type="InterPro" id="IPR013324">
    <property type="entry name" value="RNA_pol_sigma_r3/r4-like"/>
</dbReference>
<evidence type="ECO:0000313" key="10">
    <source>
        <dbReference type="Proteomes" id="UP000604241"/>
    </source>
</evidence>
<reference evidence="9 10" key="1">
    <citation type="submission" date="2020-08" db="EMBL/GenBank/DDBJ databases">
        <title>A Genomic Blueprint of the Chicken Gut Microbiome.</title>
        <authorList>
            <person name="Gilroy R."/>
            <person name="Ravi A."/>
            <person name="Getino M."/>
            <person name="Pursley I."/>
            <person name="Horton D.L."/>
            <person name="Alikhan N.-F."/>
            <person name="Baker D."/>
            <person name="Gharbi K."/>
            <person name="Hall N."/>
            <person name="Watson M."/>
            <person name="Adriaenssens E.M."/>
            <person name="Foster-Nyarko E."/>
            <person name="Jarju S."/>
            <person name="Secka A."/>
            <person name="Antonio M."/>
            <person name="Oren A."/>
            <person name="Chaudhuri R."/>
            <person name="La Ragione R.M."/>
            <person name="Hildebrand F."/>
            <person name="Pallen M.J."/>
        </authorList>
    </citation>
    <scope>NUCLEOTIDE SEQUENCE [LARGE SCALE GENOMIC DNA]</scope>
    <source>
        <strain evidence="9 10">Sa3CUA2</strain>
    </source>
</reference>
<evidence type="ECO:0000259" key="8">
    <source>
        <dbReference type="PROSITE" id="PS00716"/>
    </source>
</evidence>
<dbReference type="InterPro" id="IPR007624">
    <property type="entry name" value="RNA_pol_sigma70_r3"/>
</dbReference>
<dbReference type="CDD" id="cd06171">
    <property type="entry name" value="Sigma70_r4"/>
    <property type="match status" value="1"/>
</dbReference>
<dbReference type="PANTHER" id="PTHR30385:SF7">
    <property type="entry name" value="RNA POLYMERASE SIGMA FACTOR FLIA"/>
    <property type="match status" value="1"/>
</dbReference>
<dbReference type="InterPro" id="IPR013325">
    <property type="entry name" value="RNA_pol_sigma_r2"/>
</dbReference>
<evidence type="ECO:0000256" key="3">
    <source>
        <dbReference type="ARBA" id="ARBA00023125"/>
    </source>
</evidence>
<gene>
    <name evidence="9" type="ORF">H9657_11440</name>
</gene>
<dbReference type="InterPro" id="IPR007627">
    <property type="entry name" value="RNA_pol_sigma70_r2"/>
</dbReference>
<keyword evidence="4 5" id="KW-0804">Transcription</keyword>
<organism evidence="9 10">
    <name type="scientific">Cellulomonas avistercoris</name>
    <dbReference type="NCBI Taxonomy" id="2762242"/>
    <lineage>
        <taxon>Bacteria</taxon>
        <taxon>Bacillati</taxon>
        <taxon>Actinomycetota</taxon>
        <taxon>Actinomycetes</taxon>
        <taxon>Micrococcales</taxon>
        <taxon>Cellulomonadaceae</taxon>
        <taxon>Cellulomonas</taxon>
    </lineage>
</organism>
<sequence length="334" mass="35997">MTTTRGGAPSPRLTTGSTSTDTEPTMTALHEALAGPGAPSALRGYRPGTAPAGVIPQQRTAPADEPALTAAAPADEVVATRSPVDAAWDRFTTTHCAEARELLILNYVPLVMAVAGRIGMRLPSTVEHADLVSYGMFGLIDAIEKYRTDRAVKFESYASSRIRGAIIDELRAMDWVPRSVRTKARAVDRAYGELESSLHRAPTEAEVAQRLELPVGELRAVYSQLASVNIAALDELLAGSDDRPGAATLADTLGDRRADDPAGSVEAQETKYLLSRAIECLGERERLVVVLYYYESMTLAEIGRVLGVTESRISQIHTAAMGRLRTRLRDAEHA</sequence>
<feature type="domain" description="RNA polymerase sigma-70" evidence="7">
    <location>
        <begin position="130"/>
        <end position="143"/>
    </location>
</feature>
<dbReference type="SUPFAM" id="SSF88946">
    <property type="entry name" value="Sigma2 domain of RNA polymerase sigma factors"/>
    <property type="match status" value="1"/>
</dbReference>
<dbReference type="NCBIfam" id="TIGR02937">
    <property type="entry name" value="sigma70-ECF"/>
    <property type="match status" value="1"/>
</dbReference>